<dbReference type="GO" id="GO:0003677">
    <property type="term" value="F:DNA binding"/>
    <property type="evidence" value="ECO:0007669"/>
    <property type="project" value="UniProtKB-KW"/>
</dbReference>
<protein>
    <submittedName>
        <fullName evidence="2">DNA-binding protein</fullName>
    </submittedName>
</protein>
<reference evidence="2 3" key="1">
    <citation type="submission" date="2019-01" db="EMBL/GenBank/DDBJ databases">
        <title>Zoogloea oleivorans genome sequencing and assembly.</title>
        <authorList>
            <person name="Tancsics A."/>
            <person name="Farkas M."/>
            <person name="Kriszt B."/>
            <person name="Maroti G."/>
            <person name="Horvath B."/>
        </authorList>
    </citation>
    <scope>NUCLEOTIDE SEQUENCE [LARGE SCALE GENOMIC DNA]</scope>
    <source>
        <strain evidence="2 3">Buc</strain>
    </source>
</reference>
<keyword evidence="2" id="KW-0238">DNA-binding</keyword>
<dbReference type="Proteomes" id="UP000389128">
    <property type="component" value="Unassembled WGS sequence"/>
</dbReference>
<evidence type="ECO:0000313" key="2">
    <source>
        <dbReference type="EMBL" id="TYC62096.1"/>
    </source>
</evidence>
<dbReference type="RefSeq" id="WP_148577186.1">
    <property type="nucleotide sequence ID" value="NZ_SDKK01000001.1"/>
</dbReference>
<name>A0A6C2D7U9_9RHOO</name>
<accession>A0A6C2D7U9</accession>
<dbReference type="AlphaFoldDB" id="A0A6C2D7U9"/>
<comment type="caution">
    <text evidence="2">The sequence shown here is derived from an EMBL/GenBank/DDBJ whole genome shotgun (WGS) entry which is preliminary data.</text>
</comment>
<evidence type="ECO:0000256" key="1">
    <source>
        <dbReference type="SAM" id="MobiDB-lite"/>
    </source>
</evidence>
<gene>
    <name evidence="2" type="ORF">ETQ85_00620</name>
</gene>
<proteinExistence type="predicted"/>
<sequence>MHKEAAAVSPSTESTETFAQRHGVQPGTVRNALYTKGSYFGAVPIKLPNGRLRWPVTAAKAAQA</sequence>
<keyword evidence="3" id="KW-1185">Reference proteome</keyword>
<dbReference type="OrthoDB" id="6615103at2"/>
<feature type="region of interest" description="Disordered" evidence="1">
    <location>
        <begin position="1"/>
        <end position="25"/>
    </location>
</feature>
<evidence type="ECO:0000313" key="3">
    <source>
        <dbReference type="Proteomes" id="UP000389128"/>
    </source>
</evidence>
<feature type="compositionally biased region" description="Polar residues" evidence="1">
    <location>
        <begin position="9"/>
        <end position="18"/>
    </location>
</feature>
<dbReference type="EMBL" id="SDKK01000001">
    <property type="protein sequence ID" value="TYC62096.1"/>
    <property type="molecule type" value="Genomic_DNA"/>
</dbReference>
<organism evidence="2 3">
    <name type="scientific">Zoogloea oleivorans</name>
    <dbReference type="NCBI Taxonomy" id="1552750"/>
    <lineage>
        <taxon>Bacteria</taxon>
        <taxon>Pseudomonadati</taxon>
        <taxon>Pseudomonadota</taxon>
        <taxon>Betaproteobacteria</taxon>
        <taxon>Rhodocyclales</taxon>
        <taxon>Zoogloeaceae</taxon>
        <taxon>Zoogloea</taxon>
    </lineage>
</organism>